<evidence type="ECO:0000313" key="5">
    <source>
        <dbReference type="Proteomes" id="UP000246964"/>
    </source>
</evidence>
<dbReference type="OrthoDB" id="307788at2"/>
<comment type="subunit">
    <text evidence="2">Monomer. Binds 30S ribosomal subunits, but not 50S ribosomal subunits or 70S ribosomes.</text>
</comment>
<sequence length="142" mass="16076">MAKDYSRTDRVGQQYQREIAMILQREIKDPRVSMVTVSEVEVSRDLAYTKVFVTFFNDEPEQIKTALKVLNDAAGFIRSLLGKRIRARIIPELRFVHDPSLNEGIRMSRLVDEAIKRDESRGNAAPTAKPADTAATDDHGDD</sequence>
<dbReference type="EMBL" id="QGTT01000001">
    <property type="protein sequence ID" value="PWW16047.1"/>
    <property type="molecule type" value="Genomic_DNA"/>
</dbReference>
<keyword evidence="5" id="KW-1185">Reference proteome</keyword>
<feature type="compositionally biased region" description="Low complexity" evidence="3">
    <location>
        <begin position="124"/>
        <end position="134"/>
    </location>
</feature>
<dbReference type="AlphaFoldDB" id="A0A317QCH1"/>
<evidence type="ECO:0000256" key="2">
    <source>
        <dbReference type="HAMAP-Rule" id="MF_00003"/>
    </source>
</evidence>
<proteinExistence type="inferred from homology"/>
<dbReference type="GO" id="GO:0030490">
    <property type="term" value="P:maturation of SSU-rRNA"/>
    <property type="evidence" value="ECO:0007669"/>
    <property type="project" value="UniProtKB-UniRule"/>
</dbReference>
<dbReference type="PANTHER" id="PTHR33515:SF1">
    <property type="entry name" value="RIBOSOME-BINDING FACTOR A, CHLOROPLASTIC-RELATED"/>
    <property type="match status" value="1"/>
</dbReference>
<dbReference type="SUPFAM" id="SSF89919">
    <property type="entry name" value="Ribosome-binding factor A, RbfA"/>
    <property type="match status" value="1"/>
</dbReference>
<keyword evidence="1 2" id="KW-0690">Ribosome biogenesis</keyword>
<comment type="subcellular location">
    <subcellularLocation>
        <location evidence="2">Cytoplasm</location>
    </subcellularLocation>
</comment>
<dbReference type="NCBIfam" id="TIGR00082">
    <property type="entry name" value="rbfA"/>
    <property type="match status" value="1"/>
</dbReference>
<protein>
    <recommendedName>
        <fullName evidence="2">Ribosome-binding factor A</fullName>
    </recommendedName>
</protein>
<dbReference type="HAMAP" id="MF_00003">
    <property type="entry name" value="RbfA"/>
    <property type="match status" value="1"/>
</dbReference>
<dbReference type="GO" id="GO:0005829">
    <property type="term" value="C:cytosol"/>
    <property type="evidence" value="ECO:0007669"/>
    <property type="project" value="TreeGrafter"/>
</dbReference>
<dbReference type="InterPro" id="IPR023799">
    <property type="entry name" value="RbfA_dom_sf"/>
</dbReference>
<accession>A0A317QCH1</accession>
<comment type="similarity">
    <text evidence="2">Belongs to the RbfA family.</text>
</comment>
<name>A0A317QCH1_9GAMM</name>
<evidence type="ECO:0000256" key="3">
    <source>
        <dbReference type="SAM" id="MobiDB-lite"/>
    </source>
</evidence>
<dbReference type="Gene3D" id="3.30.300.20">
    <property type="match status" value="1"/>
</dbReference>
<comment type="function">
    <text evidence="2">One of several proteins that assist in the late maturation steps of the functional core of the 30S ribosomal subunit. Associates with free 30S ribosomal subunits (but not with 30S subunits that are part of 70S ribosomes or polysomes). Required for efficient processing of 16S rRNA. May interact with the 5'-terminal helix region of 16S rRNA.</text>
</comment>
<reference evidence="4 5" key="1">
    <citation type="submission" date="2018-05" db="EMBL/GenBank/DDBJ databases">
        <title>Freshwater and sediment microbial communities from various areas in North America, analyzing microbe dynamics in response to fracking.</title>
        <authorList>
            <person name="Lamendella R."/>
        </authorList>
    </citation>
    <scope>NUCLEOTIDE SEQUENCE [LARGE SCALE GENOMIC DNA]</scope>
    <source>
        <strain evidence="4 5">125B1</strain>
    </source>
</reference>
<dbReference type="Proteomes" id="UP000246964">
    <property type="component" value="Unassembled WGS sequence"/>
</dbReference>
<dbReference type="InterPro" id="IPR015946">
    <property type="entry name" value="KH_dom-like_a/b"/>
</dbReference>
<comment type="caution">
    <text evidence="4">The sequence shown here is derived from an EMBL/GenBank/DDBJ whole genome shotgun (WGS) entry which is preliminary data.</text>
</comment>
<keyword evidence="2" id="KW-0963">Cytoplasm</keyword>
<dbReference type="GO" id="GO:0043024">
    <property type="term" value="F:ribosomal small subunit binding"/>
    <property type="evidence" value="ECO:0007669"/>
    <property type="project" value="TreeGrafter"/>
</dbReference>
<evidence type="ECO:0000313" key="4">
    <source>
        <dbReference type="EMBL" id="PWW16047.1"/>
    </source>
</evidence>
<dbReference type="Pfam" id="PF02033">
    <property type="entry name" value="RBFA"/>
    <property type="match status" value="1"/>
</dbReference>
<feature type="region of interest" description="Disordered" evidence="3">
    <location>
        <begin position="116"/>
        <end position="142"/>
    </location>
</feature>
<dbReference type="InterPro" id="IPR000238">
    <property type="entry name" value="RbfA"/>
</dbReference>
<evidence type="ECO:0000256" key="1">
    <source>
        <dbReference type="ARBA" id="ARBA00022517"/>
    </source>
</evidence>
<organism evidence="4 5">
    <name type="scientific">Pseudidiomarina maritima</name>
    <dbReference type="NCBI Taxonomy" id="519453"/>
    <lineage>
        <taxon>Bacteria</taxon>
        <taxon>Pseudomonadati</taxon>
        <taxon>Pseudomonadota</taxon>
        <taxon>Gammaproteobacteria</taxon>
        <taxon>Alteromonadales</taxon>
        <taxon>Idiomarinaceae</taxon>
        <taxon>Pseudidiomarina</taxon>
    </lineage>
</organism>
<dbReference type="RefSeq" id="WP_110074791.1">
    <property type="nucleotide sequence ID" value="NZ_QGTT01000001.1"/>
</dbReference>
<dbReference type="STRING" id="519453.SAMN04488070_0908"/>
<gene>
    <name evidence="2" type="primary">rbfA</name>
    <name evidence="4" type="ORF">DET45_101145</name>
</gene>
<dbReference type="PANTHER" id="PTHR33515">
    <property type="entry name" value="RIBOSOME-BINDING FACTOR A, CHLOROPLASTIC-RELATED"/>
    <property type="match status" value="1"/>
</dbReference>